<feature type="domain" description="Alpha/beta-hydrolase catalytic" evidence="2">
    <location>
        <begin position="242"/>
        <end position="533"/>
    </location>
</feature>
<dbReference type="Proteomes" id="UP001208771">
    <property type="component" value="Unassembled WGS sequence"/>
</dbReference>
<reference evidence="4" key="1">
    <citation type="submission" date="2022-07" db="EMBL/GenBank/DDBJ databases">
        <title>Ectorhizobium quercum gen.nov., sp. nov.</title>
        <authorList>
            <person name="Ma T."/>
            <person name="Li Y."/>
        </authorList>
    </citation>
    <scope>NUCLEOTIDE SEQUENCE</scope>
    <source>
        <strain evidence="4">BDR2-2</strain>
    </source>
</reference>
<keyword evidence="1" id="KW-0812">Transmembrane</keyword>
<keyword evidence="5" id="KW-1185">Reference proteome</keyword>
<organism evidence="4 5">
    <name type="scientific">Ectorhizobium quercum</name>
    <dbReference type="NCBI Taxonomy" id="2965071"/>
    <lineage>
        <taxon>Bacteria</taxon>
        <taxon>Pseudomonadati</taxon>
        <taxon>Pseudomonadota</taxon>
        <taxon>Alphaproteobacteria</taxon>
        <taxon>Hyphomicrobiales</taxon>
        <taxon>Rhizobiaceae</taxon>
        <taxon>Ectorhizobium</taxon>
    </lineage>
</organism>
<feature type="domain" description="Alpha/beta-hydrolase N-terminal" evidence="3">
    <location>
        <begin position="22"/>
        <end position="225"/>
    </location>
</feature>
<name>A0AAE3MWR2_9HYPH</name>
<evidence type="ECO:0000259" key="2">
    <source>
        <dbReference type="Pfam" id="PF10081"/>
    </source>
</evidence>
<dbReference type="Pfam" id="PF10081">
    <property type="entry name" value="Abhydrolase_9"/>
    <property type="match status" value="1"/>
</dbReference>
<dbReference type="Pfam" id="PF15420">
    <property type="entry name" value="Abhydrolase_9_N"/>
    <property type="match status" value="1"/>
</dbReference>
<accession>A0AAE3MWR2</accession>
<feature type="transmembrane region" description="Helical" evidence="1">
    <location>
        <begin position="151"/>
        <end position="174"/>
    </location>
</feature>
<dbReference type="InterPro" id="IPR027788">
    <property type="entry name" value="Alpha/beta-hydrolase_N_dom"/>
</dbReference>
<keyword evidence="1" id="KW-0472">Membrane</keyword>
<comment type="caution">
    <text evidence="4">The sequence shown here is derived from an EMBL/GenBank/DDBJ whole genome shotgun (WGS) entry which is preliminary data.</text>
</comment>
<dbReference type="EMBL" id="JANFPI010000001">
    <property type="protein sequence ID" value="MCX8995742.1"/>
    <property type="molecule type" value="Genomic_DNA"/>
</dbReference>
<dbReference type="InterPro" id="IPR012037">
    <property type="entry name" value="Alpha/beta-hydrolase_fam"/>
</dbReference>
<evidence type="ECO:0000313" key="4">
    <source>
        <dbReference type="EMBL" id="MCX8995742.1"/>
    </source>
</evidence>
<protein>
    <submittedName>
        <fullName evidence="4">Alpha/beta-hydrolase family protein</fullName>
    </submittedName>
</protein>
<dbReference type="AlphaFoldDB" id="A0AAE3MWR2"/>
<gene>
    <name evidence="4" type="ORF">NOF55_01335</name>
</gene>
<sequence>MFPRRLSLAGITGASLFLAASLTPSLLPRTALMQGALSGLCLAVGYGAGTAVAALGRLLELPDLPRRPGRWIALAASLFGIAMLFLAEGWQKELRGLMAMQSIEPFGILKVSGIALAIFFALLGLARSILLVIRTVTSSIHHRVPRRAATLAGLLATALLMAGIIDGVVLRYALRAVDGSYQRLDALIDADLAAPASPLRAGGPGSLIDFDTLGRQGRSYVSTGPTLEEMERFSDKPALTPVRIYAGLNTAETVEERAALALEDLKRAGGFERKVLLLITPTGTGWVDQAAIDSIEFLHNGDIASVALQYSYLSSFLALAVEPGYGQESARALFNAVYGHWKTLPRDSRPLLYLFGLSLGAMNSDLSADFLDIAGDPFQGALWSGPPFNSRLWQMATAERERDTPVWLPRYRDGAAIRFTSQTNALDLTGRGPQDGWGPIRIVYLQYASDAVTFFEPASFYRPPAILEAPRAPDVSPSVRWFPAVTFLQMGFDMLIANQAPNGYGHSYAPEHYLDAWVAVTGTGAYDEAGLHRLRQHFVDADP</sequence>
<keyword evidence="1" id="KW-1133">Transmembrane helix</keyword>
<evidence type="ECO:0000313" key="5">
    <source>
        <dbReference type="Proteomes" id="UP001208771"/>
    </source>
</evidence>
<feature type="transmembrane region" description="Helical" evidence="1">
    <location>
        <begin position="107"/>
        <end position="130"/>
    </location>
</feature>
<feature type="transmembrane region" description="Helical" evidence="1">
    <location>
        <begin position="71"/>
        <end position="87"/>
    </location>
</feature>
<proteinExistence type="predicted"/>
<dbReference type="RefSeq" id="WP_306409516.1">
    <property type="nucleotide sequence ID" value="NZ_JANFPI010000001.1"/>
</dbReference>
<dbReference type="PIRSF" id="PIRSF007542">
    <property type="entry name" value="UCP007542"/>
    <property type="match status" value="1"/>
</dbReference>
<evidence type="ECO:0000256" key="1">
    <source>
        <dbReference type="SAM" id="Phobius"/>
    </source>
</evidence>
<dbReference type="InterPro" id="IPR027787">
    <property type="entry name" value="Alpha/beta-hydrolase_catalytic"/>
</dbReference>
<evidence type="ECO:0000259" key="3">
    <source>
        <dbReference type="Pfam" id="PF15420"/>
    </source>
</evidence>
<feature type="transmembrane region" description="Helical" evidence="1">
    <location>
        <begin position="37"/>
        <end position="59"/>
    </location>
</feature>